<organism evidence="1 2">
    <name type="scientific">Singulisphaera acidiphila (strain ATCC BAA-1392 / DSM 18658 / VKM B-2454 / MOB10)</name>
    <dbReference type="NCBI Taxonomy" id="886293"/>
    <lineage>
        <taxon>Bacteria</taxon>
        <taxon>Pseudomonadati</taxon>
        <taxon>Planctomycetota</taxon>
        <taxon>Planctomycetia</taxon>
        <taxon>Isosphaerales</taxon>
        <taxon>Isosphaeraceae</taxon>
        <taxon>Singulisphaera</taxon>
    </lineage>
</organism>
<dbReference type="eggNOG" id="ENOG5033GB9">
    <property type="taxonomic scope" value="Bacteria"/>
</dbReference>
<sequence>MRRDLKFSPWRIVKPLVPFCGVGLAMLVTGCSQDDGHVPVFPVKGKVSVAGEVPEGALIVFYPAKAGGETELRPSAKVKPDGSFSLTTYDADDGAPSGEYTATIQWNKIIKSGKDYKAGPDLIPKSYANRENSLWKVKVAEAPNELEPLTITK</sequence>
<evidence type="ECO:0000313" key="2">
    <source>
        <dbReference type="Proteomes" id="UP000010798"/>
    </source>
</evidence>
<reference evidence="1 2" key="1">
    <citation type="submission" date="2012-02" db="EMBL/GenBank/DDBJ databases">
        <title>Complete sequence of chromosome of Singulisphaera acidiphila DSM 18658.</title>
        <authorList>
            <consortium name="US DOE Joint Genome Institute (JGI-PGF)"/>
            <person name="Lucas S."/>
            <person name="Copeland A."/>
            <person name="Lapidus A."/>
            <person name="Glavina del Rio T."/>
            <person name="Dalin E."/>
            <person name="Tice H."/>
            <person name="Bruce D."/>
            <person name="Goodwin L."/>
            <person name="Pitluck S."/>
            <person name="Peters L."/>
            <person name="Ovchinnikova G."/>
            <person name="Chertkov O."/>
            <person name="Kyrpides N."/>
            <person name="Mavromatis K."/>
            <person name="Ivanova N."/>
            <person name="Brettin T."/>
            <person name="Detter J.C."/>
            <person name="Han C."/>
            <person name="Larimer F."/>
            <person name="Land M."/>
            <person name="Hauser L."/>
            <person name="Markowitz V."/>
            <person name="Cheng J.-F."/>
            <person name="Hugenholtz P."/>
            <person name="Woyke T."/>
            <person name="Wu D."/>
            <person name="Tindall B."/>
            <person name="Pomrenke H."/>
            <person name="Brambilla E."/>
            <person name="Klenk H.-P."/>
            <person name="Eisen J.A."/>
        </authorList>
    </citation>
    <scope>NUCLEOTIDE SEQUENCE [LARGE SCALE GENOMIC DNA]</scope>
    <source>
        <strain evidence="2">ATCC BAA-1392 / DSM 18658 / VKM B-2454 / MOB10</strain>
    </source>
</reference>
<dbReference type="EMBL" id="CP003364">
    <property type="protein sequence ID" value="AGA25299.1"/>
    <property type="molecule type" value="Genomic_DNA"/>
</dbReference>
<proteinExistence type="predicted"/>
<protein>
    <recommendedName>
        <fullName evidence="3">Carboxypeptidase regulatory-like domain-containing protein</fullName>
    </recommendedName>
</protein>
<dbReference type="OrthoDB" id="285633at2"/>
<dbReference type="Proteomes" id="UP000010798">
    <property type="component" value="Chromosome"/>
</dbReference>
<evidence type="ECO:0008006" key="3">
    <source>
        <dbReference type="Google" id="ProtNLM"/>
    </source>
</evidence>
<accession>L0D7C3</accession>
<dbReference type="HOGENOM" id="CLU_113730_0_0_0"/>
<dbReference type="PROSITE" id="PS51257">
    <property type="entry name" value="PROKAR_LIPOPROTEIN"/>
    <property type="match status" value="1"/>
</dbReference>
<dbReference type="KEGG" id="saci:Sinac_0894"/>
<gene>
    <name evidence="1" type="ordered locus">Sinac_0894</name>
</gene>
<keyword evidence="2" id="KW-1185">Reference proteome</keyword>
<dbReference type="AlphaFoldDB" id="L0D7C3"/>
<name>L0D7C3_SINAD</name>
<evidence type="ECO:0000313" key="1">
    <source>
        <dbReference type="EMBL" id="AGA25299.1"/>
    </source>
</evidence>
<dbReference type="RefSeq" id="WP_015244477.1">
    <property type="nucleotide sequence ID" value="NC_019892.1"/>
</dbReference>